<dbReference type="EMBL" id="NVWI01000011">
    <property type="protein sequence ID" value="PCJ39921.1"/>
    <property type="molecule type" value="Genomic_DNA"/>
</dbReference>
<comment type="similarity">
    <text evidence="2">Belongs to the SdhE FAD assembly factor family.</text>
</comment>
<keyword evidence="5" id="KW-0143">Chaperone</keyword>
<dbReference type="AlphaFoldDB" id="A0A2A5C8X9"/>
<evidence type="ECO:0000256" key="2">
    <source>
        <dbReference type="ARBA" id="ARBA00008571"/>
    </source>
</evidence>
<organism evidence="6">
    <name type="scientific">SAR86 cluster bacterium</name>
    <dbReference type="NCBI Taxonomy" id="2030880"/>
    <lineage>
        <taxon>Bacteria</taxon>
        <taxon>Pseudomonadati</taxon>
        <taxon>Pseudomonadota</taxon>
        <taxon>Gammaproteobacteria</taxon>
        <taxon>SAR86 cluster</taxon>
    </lineage>
</organism>
<comment type="caution">
    <text evidence="6">The sequence shown here is derived from an EMBL/GenBank/DDBJ whole genome shotgun (WGS) entry which is preliminary data.</text>
</comment>
<dbReference type="GO" id="GO:0006105">
    <property type="term" value="P:succinate metabolic process"/>
    <property type="evidence" value="ECO:0007669"/>
    <property type="project" value="TreeGrafter"/>
</dbReference>
<dbReference type="PANTHER" id="PTHR39585:SF1">
    <property type="entry name" value="FAD ASSEMBLY FACTOR SDHE"/>
    <property type="match status" value="1"/>
</dbReference>
<dbReference type="Proteomes" id="UP000228987">
    <property type="component" value="Unassembled WGS sequence"/>
</dbReference>
<evidence type="ECO:0000256" key="5">
    <source>
        <dbReference type="ARBA" id="ARBA00023186"/>
    </source>
</evidence>
<evidence type="ECO:0000256" key="3">
    <source>
        <dbReference type="ARBA" id="ARBA00019418"/>
    </source>
</evidence>
<dbReference type="Gene3D" id="1.10.150.250">
    <property type="entry name" value="Flavinator of succinate dehydrogenase"/>
    <property type="match status" value="1"/>
</dbReference>
<protein>
    <recommendedName>
        <fullName evidence="3">FAD assembly factor SdhE</fullName>
    </recommendedName>
</protein>
<dbReference type="GO" id="GO:0005737">
    <property type="term" value="C:cytoplasm"/>
    <property type="evidence" value="ECO:0007669"/>
    <property type="project" value="UniProtKB-SubCell"/>
</dbReference>
<dbReference type="PANTHER" id="PTHR39585">
    <property type="entry name" value="FAD ASSEMBLY FACTOR SDHE"/>
    <property type="match status" value="1"/>
</dbReference>
<dbReference type="InterPro" id="IPR050531">
    <property type="entry name" value="SdhE_FAD_assembly_factor"/>
</dbReference>
<sequence length="82" mass="9916">MNDVEFKKMWWHSRRGMLELDLLLIPFVTEKLGELSDSHKKIYQRLLEQEDQDLFSWLIEKEVAPDSELKQMIQLILENNKN</sequence>
<dbReference type="InterPro" id="IPR036714">
    <property type="entry name" value="SDH_sf"/>
</dbReference>
<dbReference type="Pfam" id="PF03937">
    <property type="entry name" value="Sdh5"/>
    <property type="match status" value="1"/>
</dbReference>
<reference evidence="6" key="1">
    <citation type="journal article" date="2018" name="ISME J.">
        <title>A dynamic microbial community with high functional redundancy inhabits the cold, oxic subseafloor aquifer.</title>
        <authorList>
            <person name="Tully B.J."/>
            <person name="Wheat C.G."/>
            <person name="Glazer B.T."/>
            <person name="Huber J.A."/>
        </authorList>
    </citation>
    <scope>NUCLEOTIDE SEQUENCE</scope>
    <source>
        <strain evidence="6">NORP41</strain>
    </source>
</reference>
<accession>A0A2A5C8X9</accession>
<name>A0A2A5C8X9_9GAMM</name>
<dbReference type="SUPFAM" id="SSF109910">
    <property type="entry name" value="YgfY-like"/>
    <property type="match status" value="1"/>
</dbReference>
<dbReference type="InterPro" id="IPR005631">
    <property type="entry name" value="SDH"/>
</dbReference>
<evidence type="ECO:0000313" key="6">
    <source>
        <dbReference type="EMBL" id="PCJ39921.1"/>
    </source>
</evidence>
<evidence type="ECO:0000256" key="4">
    <source>
        <dbReference type="ARBA" id="ARBA00022490"/>
    </source>
</evidence>
<comment type="subcellular location">
    <subcellularLocation>
        <location evidence="1">Cytoplasm</location>
    </subcellularLocation>
</comment>
<keyword evidence="4" id="KW-0963">Cytoplasm</keyword>
<gene>
    <name evidence="6" type="ORF">COA71_12135</name>
</gene>
<proteinExistence type="inferred from homology"/>
<evidence type="ECO:0000256" key="1">
    <source>
        <dbReference type="ARBA" id="ARBA00004496"/>
    </source>
</evidence>